<dbReference type="Proteomes" id="UP000030765">
    <property type="component" value="Unassembled WGS sequence"/>
</dbReference>
<dbReference type="Pfam" id="PF07165">
    <property type="entry name" value="DUF1397"/>
    <property type="match status" value="1"/>
</dbReference>
<dbReference type="VEuPathDB" id="VectorBase:ASIS004929"/>
<reference evidence="3" key="2">
    <citation type="submission" date="2020-05" db="UniProtKB">
        <authorList>
            <consortium name="EnsemblMetazoa"/>
        </authorList>
    </citation>
    <scope>IDENTIFICATION</scope>
</reference>
<dbReference type="InterPro" id="IPR009832">
    <property type="entry name" value="DUF1397"/>
</dbReference>
<feature type="signal peptide" evidence="1">
    <location>
        <begin position="1"/>
        <end position="21"/>
    </location>
</feature>
<dbReference type="EnsemblMetazoa" id="ASIC018738-RA">
    <property type="protein sequence ID" value="ASIC018738-PA"/>
    <property type="gene ID" value="ASIC018738"/>
</dbReference>
<protein>
    <submittedName>
        <fullName evidence="2">AGAP006275-PA-like protein</fullName>
    </submittedName>
</protein>
<evidence type="ECO:0000313" key="3">
    <source>
        <dbReference type="EnsemblMetazoa" id="ASIC018738-PA"/>
    </source>
</evidence>
<dbReference type="EMBL" id="ATLV01024118">
    <property type="status" value="NOT_ANNOTATED_CDS"/>
    <property type="molecule type" value="Genomic_DNA"/>
</dbReference>
<dbReference type="EMBL" id="KE525349">
    <property type="protein sequence ID" value="KFB50698.1"/>
    <property type="molecule type" value="Genomic_DNA"/>
</dbReference>
<dbReference type="AlphaFoldDB" id="A0A084WKF4"/>
<keyword evidence="4" id="KW-1185">Reference proteome</keyword>
<dbReference type="PANTHER" id="PTHR20997:SF2">
    <property type="entry name" value="EG:BACR42I17.2 PROTEIN-RELATED"/>
    <property type="match status" value="1"/>
</dbReference>
<dbReference type="PANTHER" id="PTHR20997">
    <property type="entry name" value="EG:BACR42I17.2 PROTEIN-RELATED"/>
    <property type="match status" value="1"/>
</dbReference>
<feature type="chain" id="PRO_5001784896" evidence="1">
    <location>
        <begin position="22"/>
        <end position="249"/>
    </location>
</feature>
<organism evidence="3 4">
    <name type="scientific">Anopheles sinensis</name>
    <name type="common">Mosquito</name>
    <dbReference type="NCBI Taxonomy" id="74873"/>
    <lineage>
        <taxon>Eukaryota</taxon>
        <taxon>Metazoa</taxon>
        <taxon>Ecdysozoa</taxon>
        <taxon>Arthropoda</taxon>
        <taxon>Hexapoda</taxon>
        <taxon>Insecta</taxon>
        <taxon>Pterygota</taxon>
        <taxon>Neoptera</taxon>
        <taxon>Endopterygota</taxon>
        <taxon>Diptera</taxon>
        <taxon>Nematocera</taxon>
        <taxon>Culicoidea</taxon>
        <taxon>Culicidae</taxon>
        <taxon>Anophelinae</taxon>
        <taxon>Anopheles</taxon>
    </lineage>
</organism>
<dbReference type="VEuPathDB" id="VectorBase:ASIC018738"/>
<proteinExistence type="predicted"/>
<keyword evidence="1" id="KW-0732">Signal</keyword>
<name>A0A084WKF4_ANOSI</name>
<dbReference type="OMA" id="SENPTEC"/>
<sequence>MANFSLFVALSVLALMAGARAMFPPPEQSSSPEALHFMTGIQKLCQNNSDSEDAFPTLMNSFQGTMMCAMMNVDMQSFMMDFNVLSNETRATFFPRYCPQLKRAGSCLDGPLNAAKPCLQEYDFTLLKAMVGIYPDAVDLICKNDGEIVFKLKEPKYKECIDKLSENVMECAVPFVIQAQHWEMSQLTRTQCGTITDLRQCLARKLTVCEAPDLINVYDLFHNTLFSVTPCRNYVSKVTEIEDNTVNEN</sequence>
<reference evidence="2 4" key="1">
    <citation type="journal article" date="2014" name="BMC Genomics">
        <title>Genome sequence of Anopheles sinensis provides insight into genetics basis of mosquito competence for malaria parasites.</title>
        <authorList>
            <person name="Zhou D."/>
            <person name="Zhang D."/>
            <person name="Ding G."/>
            <person name="Shi L."/>
            <person name="Hou Q."/>
            <person name="Ye Y."/>
            <person name="Xu Y."/>
            <person name="Zhou H."/>
            <person name="Xiong C."/>
            <person name="Li S."/>
            <person name="Yu J."/>
            <person name="Hong S."/>
            <person name="Yu X."/>
            <person name="Zou P."/>
            <person name="Chen C."/>
            <person name="Chang X."/>
            <person name="Wang W."/>
            <person name="Lv Y."/>
            <person name="Sun Y."/>
            <person name="Ma L."/>
            <person name="Shen B."/>
            <person name="Zhu C."/>
        </authorList>
    </citation>
    <scope>NUCLEOTIDE SEQUENCE [LARGE SCALE GENOMIC DNA]</scope>
</reference>
<gene>
    <name evidence="2" type="ORF">ZHAS_00018738</name>
</gene>
<dbReference type="STRING" id="74873.A0A084WKF4"/>
<evidence type="ECO:0000313" key="4">
    <source>
        <dbReference type="Proteomes" id="UP000030765"/>
    </source>
</evidence>
<evidence type="ECO:0000313" key="2">
    <source>
        <dbReference type="EMBL" id="KFB50698.1"/>
    </source>
</evidence>
<dbReference type="OrthoDB" id="7758508at2759"/>
<dbReference type="VEuPathDB" id="VectorBase:ASIS007014"/>
<evidence type="ECO:0000256" key="1">
    <source>
        <dbReference type="SAM" id="SignalP"/>
    </source>
</evidence>
<accession>A0A084WKF4</accession>